<organism evidence="1 2">
    <name type="scientific">Methanobrevibacter filiformis</name>
    <dbReference type="NCBI Taxonomy" id="55758"/>
    <lineage>
        <taxon>Archaea</taxon>
        <taxon>Methanobacteriati</taxon>
        <taxon>Methanobacteriota</taxon>
        <taxon>Methanomada group</taxon>
        <taxon>Methanobacteria</taxon>
        <taxon>Methanobacteriales</taxon>
        <taxon>Methanobacteriaceae</taxon>
        <taxon>Methanobrevibacter</taxon>
    </lineage>
</organism>
<protein>
    <submittedName>
        <fullName evidence="1">Uncharacterized protein</fullName>
    </submittedName>
</protein>
<dbReference type="RefSeq" id="WP_066970327.1">
    <property type="nucleotide sequence ID" value="NZ_LWMT01000008.1"/>
</dbReference>
<dbReference type="PATRIC" id="fig|55758.3.peg.85"/>
<dbReference type="EMBL" id="LWMT01000008">
    <property type="protein sequence ID" value="KZX17591.1"/>
    <property type="molecule type" value="Genomic_DNA"/>
</dbReference>
<name>A0A166FEG3_9EURY</name>
<keyword evidence="2" id="KW-1185">Reference proteome</keyword>
<sequence>MEIDENKKIIIDNSNAYEPYNNGALVIIDKKMDFQILNNLKKKGFSIKGQFFPKHEYKIIKNYNIESVKPLDTDVHDNNMDLKIGPLGEEEIGMEEYILPSERKCVILSCESIENI</sequence>
<dbReference type="Proteomes" id="UP000077066">
    <property type="component" value="Unassembled WGS sequence"/>
</dbReference>
<evidence type="ECO:0000313" key="1">
    <source>
        <dbReference type="EMBL" id="KZX17591.1"/>
    </source>
</evidence>
<evidence type="ECO:0000313" key="2">
    <source>
        <dbReference type="Proteomes" id="UP000077066"/>
    </source>
</evidence>
<comment type="caution">
    <text evidence="1">The sequence shown here is derived from an EMBL/GenBank/DDBJ whole genome shotgun (WGS) entry which is preliminary data.</text>
</comment>
<reference evidence="1 2" key="1">
    <citation type="submission" date="2016-04" db="EMBL/GenBank/DDBJ databases">
        <title>Genome sequence of Methanobrevibacter filiformis DSM 11501.</title>
        <authorList>
            <person name="Poehlein A."/>
            <person name="Seedorf H."/>
            <person name="Daniel R."/>
        </authorList>
    </citation>
    <scope>NUCLEOTIDE SEQUENCE [LARGE SCALE GENOMIC DNA]</scope>
    <source>
        <strain evidence="1 2">DSM 11501</strain>
    </source>
</reference>
<gene>
    <name evidence="1" type="ORF">MBFIL_00760</name>
</gene>
<dbReference type="AlphaFoldDB" id="A0A166FEG3"/>
<proteinExistence type="predicted"/>
<accession>A0A166FEG3</accession>
<dbReference type="OrthoDB" id="380023at2157"/>